<name>X0Y2V3_9ZZZZ</name>
<evidence type="ECO:0000313" key="2">
    <source>
        <dbReference type="EMBL" id="GAG41697.1"/>
    </source>
</evidence>
<feature type="domain" description="Flavoprotein" evidence="1">
    <location>
        <begin position="19"/>
        <end position="189"/>
    </location>
</feature>
<dbReference type="GO" id="GO:0071513">
    <property type="term" value="C:phosphopantothenoylcysteine decarboxylase complex"/>
    <property type="evidence" value="ECO:0007669"/>
    <property type="project" value="TreeGrafter"/>
</dbReference>
<reference evidence="2" key="1">
    <citation type="journal article" date="2014" name="Front. Microbiol.">
        <title>High frequency of phylogenetically diverse reductive dehalogenase-homologous genes in deep subseafloor sedimentary metagenomes.</title>
        <authorList>
            <person name="Kawai M."/>
            <person name="Futagami T."/>
            <person name="Toyoda A."/>
            <person name="Takaki Y."/>
            <person name="Nishi S."/>
            <person name="Hori S."/>
            <person name="Arai W."/>
            <person name="Tsubouchi T."/>
            <person name="Morono Y."/>
            <person name="Uchiyama I."/>
            <person name="Ito T."/>
            <person name="Fujiyama A."/>
            <person name="Inagaki F."/>
            <person name="Takami H."/>
        </authorList>
    </citation>
    <scope>NUCLEOTIDE SEQUENCE</scope>
    <source>
        <strain evidence="2">Expedition CK06-06</strain>
    </source>
</reference>
<dbReference type="SUPFAM" id="SSF52507">
    <property type="entry name" value="Homo-oligomeric flavin-containing Cys decarboxylases, HFCD"/>
    <property type="match status" value="1"/>
</dbReference>
<dbReference type="PANTHER" id="PTHR14359:SF6">
    <property type="entry name" value="PHOSPHOPANTOTHENOYLCYSTEINE DECARBOXYLASE"/>
    <property type="match status" value="1"/>
</dbReference>
<dbReference type="InterPro" id="IPR036551">
    <property type="entry name" value="Flavin_trans-like"/>
</dbReference>
<accession>X0Y2V3</accession>
<dbReference type="Pfam" id="PF02441">
    <property type="entry name" value="Flavoprotein"/>
    <property type="match status" value="1"/>
</dbReference>
<dbReference type="GO" id="GO:0010181">
    <property type="term" value="F:FMN binding"/>
    <property type="evidence" value="ECO:0007669"/>
    <property type="project" value="InterPro"/>
</dbReference>
<dbReference type="InterPro" id="IPR003382">
    <property type="entry name" value="Flavoprotein"/>
</dbReference>
<dbReference type="GO" id="GO:0015937">
    <property type="term" value="P:coenzyme A biosynthetic process"/>
    <property type="evidence" value="ECO:0007669"/>
    <property type="project" value="InterPro"/>
</dbReference>
<dbReference type="AlphaFoldDB" id="X0Y2V3"/>
<dbReference type="Gene3D" id="3.40.50.1950">
    <property type="entry name" value="Flavin prenyltransferase-like"/>
    <property type="match status" value="1"/>
</dbReference>
<dbReference type="EMBL" id="BARS01042459">
    <property type="protein sequence ID" value="GAG41697.1"/>
    <property type="molecule type" value="Genomic_DNA"/>
</dbReference>
<dbReference type="GO" id="GO:0004632">
    <property type="term" value="F:phosphopantothenate--cysteine ligase activity"/>
    <property type="evidence" value="ECO:0007669"/>
    <property type="project" value="InterPro"/>
</dbReference>
<dbReference type="GO" id="GO:0004633">
    <property type="term" value="F:phosphopantothenoylcysteine decarboxylase activity"/>
    <property type="evidence" value="ECO:0007669"/>
    <property type="project" value="InterPro"/>
</dbReference>
<evidence type="ECO:0000259" key="1">
    <source>
        <dbReference type="Pfam" id="PF02441"/>
    </source>
</evidence>
<comment type="caution">
    <text evidence="2">The sequence shown here is derived from an EMBL/GenBank/DDBJ whole genome shotgun (WGS) entry which is preliminary data.</text>
</comment>
<proteinExistence type="predicted"/>
<protein>
    <recommendedName>
        <fullName evidence="1">Flavoprotein domain-containing protein</fullName>
    </recommendedName>
</protein>
<dbReference type="PANTHER" id="PTHR14359">
    <property type="entry name" value="HOMO-OLIGOMERIC FLAVIN CONTAINING CYS DECARBOXYLASE FAMILY"/>
    <property type="match status" value="1"/>
</dbReference>
<dbReference type="GO" id="GO:0015941">
    <property type="term" value="P:pantothenate catabolic process"/>
    <property type="evidence" value="ECO:0007669"/>
    <property type="project" value="InterPro"/>
</dbReference>
<gene>
    <name evidence="2" type="ORF">S01H1_64419</name>
</gene>
<organism evidence="2">
    <name type="scientific">marine sediment metagenome</name>
    <dbReference type="NCBI Taxonomy" id="412755"/>
    <lineage>
        <taxon>unclassified sequences</taxon>
        <taxon>metagenomes</taxon>
        <taxon>ecological metagenomes</taxon>
    </lineage>
</organism>
<dbReference type="NCBIfam" id="TIGR00521">
    <property type="entry name" value="coaBC_dfp"/>
    <property type="match status" value="1"/>
</dbReference>
<dbReference type="InterPro" id="IPR005252">
    <property type="entry name" value="CoaBC"/>
</dbReference>
<sequence>MRTKRPKSSDQIDLAGFELLVCVCGGVAAYKVCEVVSTLVQRGVGVTVAMTKAARKFVGPTTFQALTGRRVLTNLWHAHDAADVQHIALTDAADLLLVAPGTANIIGKIAAGIADEIVSTLLVSAASPVVLAPAMNQRMWENPIVQQNVESLRQRGYRLVGPGEGWLACRSVGKGRMAEASEILEAIFATLEVGSPKRIAKAE</sequence>